<gene>
    <name evidence="4" type="ORF">EUTSA_v10017873mg</name>
</gene>
<evidence type="ECO:0000256" key="2">
    <source>
        <dbReference type="ARBA" id="ARBA00004906"/>
    </source>
</evidence>
<dbReference type="SMART" id="SM00225">
    <property type="entry name" value="BTB"/>
    <property type="match status" value="1"/>
</dbReference>
<dbReference type="SUPFAM" id="SSF54695">
    <property type="entry name" value="POZ domain"/>
    <property type="match status" value="1"/>
</dbReference>
<protein>
    <recommendedName>
        <fullName evidence="3">BTB domain-containing protein</fullName>
    </recommendedName>
</protein>
<dbReference type="UniPathway" id="UPA00143"/>
<evidence type="ECO:0000256" key="1">
    <source>
        <dbReference type="ARBA" id="ARBA00002668"/>
    </source>
</evidence>
<organism evidence="4 5">
    <name type="scientific">Eutrema salsugineum</name>
    <name type="common">Saltwater cress</name>
    <name type="synonym">Sisymbrium salsugineum</name>
    <dbReference type="NCBI Taxonomy" id="72664"/>
    <lineage>
        <taxon>Eukaryota</taxon>
        <taxon>Viridiplantae</taxon>
        <taxon>Streptophyta</taxon>
        <taxon>Embryophyta</taxon>
        <taxon>Tracheophyta</taxon>
        <taxon>Spermatophyta</taxon>
        <taxon>Magnoliopsida</taxon>
        <taxon>eudicotyledons</taxon>
        <taxon>Gunneridae</taxon>
        <taxon>Pentapetalae</taxon>
        <taxon>rosids</taxon>
        <taxon>malvids</taxon>
        <taxon>Brassicales</taxon>
        <taxon>Brassicaceae</taxon>
        <taxon>Eutremeae</taxon>
        <taxon>Eutrema</taxon>
    </lineage>
</organism>
<dbReference type="OMA" id="NDAATMF"/>
<dbReference type="EMBL" id="KI517385">
    <property type="protein sequence ID" value="ESQ52757.1"/>
    <property type="molecule type" value="Genomic_DNA"/>
</dbReference>
<dbReference type="PANTHER" id="PTHR47274">
    <property type="entry name" value="BTB/POZ DOMAIN CONTAINING PROTEIN, EXPRESSED-RELATED"/>
    <property type="match status" value="1"/>
</dbReference>
<dbReference type="CDD" id="cd14733">
    <property type="entry name" value="BACK"/>
    <property type="match status" value="1"/>
</dbReference>
<evidence type="ECO:0000259" key="3">
    <source>
        <dbReference type="SMART" id="SM00225"/>
    </source>
</evidence>
<dbReference type="eggNOG" id="KOG1987">
    <property type="taxonomic scope" value="Eukaryota"/>
</dbReference>
<feature type="domain" description="BTB" evidence="3">
    <location>
        <begin position="24"/>
        <end position="109"/>
    </location>
</feature>
<accession>V4MC54</accession>
<sequence>MSTQNNLDVFLGGFAKVLNEKWQVDLRLKAGGSKRGAAISVHKLVLVETVTLSELKQEELEAFVELIYSNRSVLSANEKKHAQSLYLAADKYEIPHLGDLCRNEIISSLNSSNALNVLEFSLIYFDKALTDSAAKFIVRNFRTICNSVEFKLFVGRNPDLSVEIMKASHTWLWNGQYVSTK</sequence>
<dbReference type="Gramene" id="ESQ52757">
    <property type="protein sequence ID" value="ESQ52757"/>
    <property type="gene ID" value="EUTSA_v10017873mg"/>
</dbReference>
<comment type="function">
    <text evidence="1">May act as a substrate-specific adapter of an E3 ubiquitin-protein ligase complex (CUL3-RBX1-BTB) which mediates the ubiquitination and subsequent proteasomal degradation of target proteins.</text>
</comment>
<name>V4MC54_EUTSA</name>
<dbReference type="InterPro" id="IPR000210">
    <property type="entry name" value="BTB/POZ_dom"/>
</dbReference>
<dbReference type="InterPro" id="IPR044784">
    <property type="entry name" value="At1g01640-like"/>
</dbReference>
<dbReference type="AlphaFoldDB" id="V4MC54"/>
<comment type="pathway">
    <text evidence="2">Protein modification; protein ubiquitination.</text>
</comment>
<dbReference type="Proteomes" id="UP000030689">
    <property type="component" value="Unassembled WGS sequence"/>
</dbReference>
<reference evidence="4 5" key="1">
    <citation type="journal article" date="2013" name="Front. Plant Sci.">
        <title>The Reference Genome of the Halophytic Plant Eutrema salsugineum.</title>
        <authorList>
            <person name="Yang R."/>
            <person name="Jarvis D.E."/>
            <person name="Chen H."/>
            <person name="Beilstein M.A."/>
            <person name="Grimwood J."/>
            <person name="Jenkins J."/>
            <person name="Shu S."/>
            <person name="Prochnik S."/>
            <person name="Xin M."/>
            <person name="Ma C."/>
            <person name="Schmutz J."/>
            <person name="Wing R.A."/>
            <person name="Mitchell-Olds T."/>
            <person name="Schumaker K.S."/>
            <person name="Wang X."/>
        </authorList>
    </citation>
    <scope>NUCLEOTIDE SEQUENCE [LARGE SCALE GENOMIC DNA]</scope>
</reference>
<keyword evidence="5" id="KW-1185">Reference proteome</keyword>
<dbReference type="Gene3D" id="3.30.710.10">
    <property type="entry name" value="Potassium Channel Kv1.1, Chain A"/>
    <property type="match status" value="1"/>
</dbReference>
<proteinExistence type="predicted"/>
<dbReference type="PANTHER" id="PTHR47274:SF9">
    <property type="entry name" value="GENOME ASSEMBLY, CHROMOSOME: A05"/>
    <property type="match status" value="1"/>
</dbReference>
<evidence type="ECO:0000313" key="4">
    <source>
        <dbReference type="EMBL" id="ESQ52757.1"/>
    </source>
</evidence>
<dbReference type="Pfam" id="PF00651">
    <property type="entry name" value="BTB"/>
    <property type="match status" value="1"/>
</dbReference>
<dbReference type="InterPro" id="IPR011333">
    <property type="entry name" value="SKP1/BTB/POZ_sf"/>
</dbReference>
<dbReference type="GO" id="GO:0016567">
    <property type="term" value="P:protein ubiquitination"/>
    <property type="evidence" value="ECO:0007669"/>
    <property type="project" value="UniProtKB-UniPathway"/>
</dbReference>
<dbReference type="KEGG" id="eus:EUTSA_v10017873mg"/>
<evidence type="ECO:0000313" key="5">
    <source>
        <dbReference type="Proteomes" id="UP000030689"/>
    </source>
</evidence>